<keyword evidence="1" id="KW-0812">Transmembrane</keyword>
<evidence type="ECO:0000313" key="3">
    <source>
        <dbReference type="Proteomes" id="UP000037035"/>
    </source>
</evidence>
<keyword evidence="1" id="KW-0472">Membrane</keyword>
<accession>A0A0L6U564</accession>
<name>A0A0L6U564_9BASI</name>
<organism evidence="2 3">
    <name type="scientific">Puccinia sorghi</name>
    <dbReference type="NCBI Taxonomy" id="27349"/>
    <lineage>
        <taxon>Eukaryota</taxon>
        <taxon>Fungi</taxon>
        <taxon>Dikarya</taxon>
        <taxon>Basidiomycota</taxon>
        <taxon>Pucciniomycotina</taxon>
        <taxon>Pucciniomycetes</taxon>
        <taxon>Pucciniales</taxon>
        <taxon>Pucciniaceae</taxon>
        <taxon>Puccinia</taxon>
    </lineage>
</organism>
<evidence type="ECO:0000256" key="1">
    <source>
        <dbReference type="SAM" id="Phobius"/>
    </source>
</evidence>
<feature type="transmembrane region" description="Helical" evidence="1">
    <location>
        <begin position="185"/>
        <end position="212"/>
    </location>
</feature>
<reference evidence="2 3" key="1">
    <citation type="submission" date="2015-08" db="EMBL/GenBank/DDBJ databases">
        <title>Next Generation Sequencing and Analysis of the Genome of Puccinia sorghi L Schw, the Causal Agent of Maize Common Rust.</title>
        <authorList>
            <person name="Rochi L."/>
            <person name="Burguener G."/>
            <person name="Darino M."/>
            <person name="Turjanski A."/>
            <person name="Kreff E."/>
            <person name="Dieguez M.J."/>
            <person name="Sacco F."/>
        </authorList>
    </citation>
    <scope>NUCLEOTIDE SEQUENCE [LARGE SCALE GENOMIC DNA]</scope>
    <source>
        <strain evidence="2 3">RO10H11247</strain>
    </source>
</reference>
<keyword evidence="3" id="KW-1185">Reference proteome</keyword>
<dbReference type="Proteomes" id="UP000037035">
    <property type="component" value="Unassembled WGS sequence"/>
</dbReference>
<protein>
    <submittedName>
        <fullName evidence="2">Uncharacterized protein</fullName>
    </submittedName>
</protein>
<proteinExistence type="predicted"/>
<keyword evidence="1" id="KW-1133">Transmembrane helix</keyword>
<comment type="caution">
    <text evidence="2">The sequence shown here is derived from an EMBL/GenBank/DDBJ whole genome shotgun (WGS) entry which is preliminary data.</text>
</comment>
<dbReference type="AlphaFoldDB" id="A0A0L6U564"/>
<dbReference type="EMBL" id="LAVV01015714">
    <property type="protein sequence ID" value="KNZ43664.1"/>
    <property type="molecule type" value="Genomic_DNA"/>
</dbReference>
<sequence length="336" mass="38697">MKKGFRSKMEVVVTKRVVVVRGMNVRVAPLRLLSEQKFRRLILLRLADGFLSEGHQLKKSRSNTPSHLKYMSSVTGAKPAPTSIFGCLFGFRNSLSLSSQIVAEMYILSLMHFLLISAALCEPSHWVTHPCRENARRGPHWIAEDKCLTGTKDLTRSARPEVQDASTQKYGQSGLCPTSLATVSFIIVIMYSLLPFFSFVFFIQWIFVFSFYCKPKSQTLMKIQGENEIQDHINNNNAMTSKAKQINDIIKHVQLFTSCRVFSRDHWRFLDMNFGRKFHDPMFSFQGAYVEKMKRNRTGQDRNREQVLELGQEITSKNFKKIHDNTNDSPPKILFI</sequence>
<gene>
    <name evidence="2" type="ORF">VP01_99g3</name>
</gene>
<evidence type="ECO:0000313" key="2">
    <source>
        <dbReference type="EMBL" id="KNZ43664.1"/>
    </source>
</evidence>
<dbReference type="VEuPathDB" id="FungiDB:VP01_99g3"/>